<dbReference type="Proteomes" id="UP000676336">
    <property type="component" value="Unassembled WGS sequence"/>
</dbReference>
<protein>
    <submittedName>
        <fullName evidence="1">Uncharacterized protein</fullName>
    </submittedName>
</protein>
<dbReference type="AlphaFoldDB" id="A0A8S3AKI3"/>
<evidence type="ECO:0000313" key="1">
    <source>
        <dbReference type="EMBL" id="CAF4740400.1"/>
    </source>
</evidence>
<evidence type="ECO:0000313" key="2">
    <source>
        <dbReference type="Proteomes" id="UP000676336"/>
    </source>
</evidence>
<dbReference type="EMBL" id="CAJOBI010134677">
    <property type="protein sequence ID" value="CAF4740400.1"/>
    <property type="molecule type" value="Genomic_DNA"/>
</dbReference>
<proteinExistence type="predicted"/>
<feature type="non-terminal residue" evidence="1">
    <location>
        <position position="28"/>
    </location>
</feature>
<reference evidence="1" key="1">
    <citation type="submission" date="2021-02" db="EMBL/GenBank/DDBJ databases">
        <authorList>
            <person name="Nowell W R."/>
        </authorList>
    </citation>
    <scope>NUCLEOTIDE SEQUENCE</scope>
</reference>
<comment type="caution">
    <text evidence="1">The sequence shown here is derived from an EMBL/GenBank/DDBJ whole genome shotgun (WGS) entry which is preliminary data.</text>
</comment>
<accession>A0A8S3AKI3</accession>
<name>A0A8S3AKI3_9BILA</name>
<sequence>MSSSEEEKIPLEQIGDGVNQKVFYVSTG</sequence>
<gene>
    <name evidence="1" type="ORF">SMN809_LOCUS44694</name>
</gene>
<organism evidence="1 2">
    <name type="scientific">Rotaria magnacalcarata</name>
    <dbReference type="NCBI Taxonomy" id="392030"/>
    <lineage>
        <taxon>Eukaryota</taxon>
        <taxon>Metazoa</taxon>
        <taxon>Spiralia</taxon>
        <taxon>Gnathifera</taxon>
        <taxon>Rotifera</taxon>
        <taxon>Eurotatoria</taxon>
        <taxon>Bdelloidea</taxon>
        <taxon>Philodinida</taxon>
        <taxon>Philodinidae</taxon>
        <taxon>Rotaria</taxon>
    </lineage>
</organism>